<comment type="catalytic activity">
    <reaction evidence="7">
        <text>L-homoserine + ATP = O-phospho-L-homoserine + ADP + H(+)</text>
        <dbReference type="Rhea" id="RHEA:13985"/>
        <dbReference type="ChEBI" id="CHEBI:15378"/>
        <dbReference type="ChEBI" id="CHEBI:30616"/>
        <dbReference type="ChEBI" id="CHEBI:57476"/>
        <dbReference type="ChEBI" id="CHEBI:57590"/>
        <dbReference type="ChEBI" id="CHEBI:456216"/>
        <dbReference type="EC" id="2.7.1.39"/>
    </reaction>
</comment>
<organism evidence="11 12">
    <name type="scientific">Weissella jogaejeotgali</name>
    <dbReference type="NCBI Taxonomy" id="1631871"/>
    <lineage>
        <taxon>Bacteria</taxon>
        <taxon>Bacillati</taxon>
        <taxon>Bacillota</taxon>
        <taxon>Bacilli</taxon>
        <taxon>Lactobacillales</taxon>
        <taxon>Lactobacillaceae</taxon>
        <taxon>Weissella</taxon>
    </lineage>
</organism>
<comment type="subcellular location">
    <subcellularLocation>
        <location evidence="7">Cytoplasm</location>
    </subcellularLocation>
</comment>
<dbReference type="SUPFAM" id="SSF55060">
    <property type="entry name" value="GHMP Kinase, C-terminal domain"/>
    <property type="match status" value="1"/>
</dbReference>
<evidence type="ECO:0000313" key="12">
    <source>
        <dbReference type="Proteomes" id="UP000185473"/>
    </source>
</evidence>
<dbReference type="GO" id="GO:0005737">
    <property type="term" value="C:cytoplasm"/>
    <property type="evidence" value="ECO:0007669"/>
    <property type="project" value="UniProtKB-SubCell"/>
</dbReference>
<dbReference type="Gene3D" id="3.30.70.890">
    <property type="entry name" value="GHMP kinase, C-terminal domain"/>
    <property type="match status" value="1"/>
</dbReference>
<feature type="domain" description="GHMP kinase C-terminal" evidence="10">
    <location>
        <begin position="198"/>
        <end position="267"/>
    </location>
</feature>
<evidence type="ECO:0000256" key="3">
    <source>
        <dbReference type="ARBA" id="ARBA00022697"/>
    </source>
</evidence>
<dbReference type="EMBL" id="CP014332">
    <property type="protein sequence ID" value="APS41119.1"/>
    <property type="molecule type" value="Genomic_DNA"/>
</dbReference>
<keyword evidence="4 7" id="KW-0547">Nucleotide-binding</keyword>
<dbReference type="InterPro" id="IPR036554">
    <property type="entry name" value="GHMP_kinase_C_sf"/>
</dbReference>
<dbReference type="OrthoDB" id="9769912at2"/>
<proteinExistence type="inferred from homology"/>
<evidence type="ECO:0000259" key="9">
    <source>
        <dbReference type="Pfam" id="PF00288"/>
    </source>
</evidence>
<reference evidence="11 12" key="1">
    <citation type="submission" date="2016-02" db="EMBL/GenBank/DDBJ databases">
        <title>Complete Genome Sequence of Weissella jogaejeotgali FOL01.</title>
        <authorList>
            <person name="Lee J.-H."/>
            <person name="Ku H.-J."/>
        </authorList>
    </citation>
    <scope>NUCLEOTIDE SEQUENCE [LARGE SCALE GENOMIC DNA]</scope>
    <source>
        <strain evidence="11 12">FOL01</strain>
    </source>
</reference>
<dbReference type="KEGG" id="wjo:FOL01_0260"/>
<dbReference type="Pfam" id="PF08544">
    <property type="entry name" value="GHMP_kinases_C"/>
    <property type="match status" value="1"/>
</dbReference>
<evidence type="ECO:0000256" key="2">
    <source>
        <dbReference type="ARBA" id="ARBA00022679"/>
    </source>
</evidence>
<keyword evidence="1 7" id="KW-0028">Amino-acid biosynthesis</keyword>
<comment type="caution">
    <text evidence="7">Lacks conserved residue(s) required for the propagation of feature annotation.</text>
</comment>
<gene>
    <name evidence="7" type="primary">thrB</name>
    <name evidence="11" type="ORF">FOL01_0260</name>
</gene>
<dbReference type="STRING" id="1631871.FOL01_0260"/>
<keyword evidence="7" id="KW-0963">Cytoplasm</keyword>
<sequence length="301" mass="33099">MFKIKVPATSANLGVGFDCMGLAVSMYSEFYFEASDQPLEISGCDVAYQNNRNLVYQAFLKGCEFLQEPTPNLNITIASQVPVARGLGSSAVCIIAGLKAASIWFDNAISTTNLLKLAVEMEGHPDNVTPSIYGGLCVSFLNDQQQPVVAQYPISDELKFVALVPNYPISTHEARRVLPTTMNYATAIHQVSRCTMMTHALETGDADLLQRTCQDLIHEPYRAKLIPEYQQAKQLAESEYGTMYISGSGSTLMAIMPNQQAAHSLLVHAQALFPQWIISPVQIDKNGVQSEVINRGEVLYR</sequence>
<evidence type="ECO:0000256" key="6">
    <source>
        <dbReference type="ARBA" id="ARBA00022840"/>
    </source>
</evidence>
<dbReference type="GO" id="GO:0004413">
    <property type="term" value="F:homoserine kinase activity"/>
    <property type="evidence" value="ECO:0007669"/>
    <property type="project" value="UniProtKB-UniRule"/>
</dbReference>
<accession>A0A1L6R990</accession>
<evidence type="ECO:0000313" key="11">
    <source>
        <dbReference type="EMBL" id="APS41119.1"/>
    </source>
</evidence>
<dbReference type="Pfam" id="PF00288">
    <property type="entry name" value="GHMP_kinases_N"/>
    <property type="match status" value="1"/>
</dbReference>
<comment type="function">
    <text evidence="7">Catalyzes the ATP-dependent phosphorylation of L-homoserine to L-homoserine phosphate.</text>
</comment>
<keyword evidence="12" id="KW-1185">Reference proteome</keyword>
<dbReference type="EC" id="2.7.1.39" evidence="7 8"/>
<keyword evidence="2 7" id="KW-0808">Transferase</keyword>
<dbReference type="UniPathway" id="UPA00050">
    <property type="reaction ID" value="UER00064"/>
</dbReference>
<dbReference type="HAMAP" id="MF_00384">
    <property type="entry name" value="Homoser_kinase"/>
    <property type="match status" value="1"/>
</dbReference>
<keyword evidence="6 7" id="KW-0067">ATP-binding</keyword>
<dbReference type="InterPro" id="IPR014721">
    <property type="entry name" value="Ribsml_uS5_D2-typ_fold_subgr"/>
</dbReference>
<keyword evidence="3 7" id="KW-0791">Threonine biosynthesis</keyword>
<keyword evidence="5 7" id="KW-0418">Kinase</keyword>
<dbReference type="GO" id="GO:0005524">
    <property type="term" value="F:ATP binding"/>
    <property type="evidence" value="ECO:0007669"/>
    <property type="project" value="UniProtKB-UniRule"/>
</dbReference>
<dbReference type="Proteomes" id="UP000185473">
    <property type="component" value="Chromosome"/>
</dbReference>
<evidence type="ECO:0000256" key="4">
    <source>
        <dbReference type="ARBA" id="ARBA00022741"/>
    </source>
</evidence>
<dbReference type="PANTHER" id="PTHR20861:SF1">
    <property type="entry name" value="HOMOSERINE KINASE"/>
    <property type="match status" value="1"/>
</dbReference>
<evidence type="ECO:0000256" key="1">
    <source>
        <dbReference type="ARBA" id="ARBA00022605"/>
    </source>
</evidence>
<evidence type="ECO:0000256" key="5">
    <source>
        <dbReference type="ARBA" id="ARBA00022777"/>
    </source>
</evidence>
<dbReference type="PIRSF" id="PIRSF000676">
    <property type="entry name" value="Homoser_kin"/>
    <property type="match status" value="1"/>
</dbReference>
<dbReference type="RefSeq" id="WP_075268961.1">
    <property type="nucleotide sequence ID" value="NZ_CP014332.1"/>
</dbReference>
<dbReference type="InterPro" id="IPR013750">
    <property type="entry name" value="GHMP_kinase_C_dom"/>
</dbReference>
<dbReference type="SUPFAM" id="SSF54211">
    <property type="entry name" value="Ribosomal protein S5 domain 2-like"/>
    <property type="match status" value="1"/>
</dbReference>
<comment type="similarity">
    <text evidence="7">Belongs to the GHMP kinase family. Homoserine kinase subfamily.</text>
</comment>
<evidence type="ECO:0000259" key="10">
    <source>
        <dbReference type="Pfam" id="PF08544"/>
    </source>
</evidence>
<dbReference type="InterPro" id="IPR000870">
    <property type="entry name" value="Homoserine_kinase"/>
</dbReference>
<dbReference type="PRINTS" id="PR00958">
    <property type="entry name" value="HOMSERKINASE"/>
</dbReference>
<protein>
    <recommendedName>
        <fullName evidence="7 8">Homoserine kinase</fullName>
        <shortName evidence="7">HK</shortName>
        <shortName evidence="7">HSK</shortName>
        <ecNumber evidence="7 8">2.7.1.39</ecNumber>
    </recommendedName>
</protein>
<feature type="domain" description="GHMP kinase N-terminal" evidence="9">
    <location>
        <begin position="53"/>
        <end position="135"/>
    </location>
</feature>
<evidence type="ECO:0000256" key="8">
    <source>
        <dbReference type="NCBIfam" id="TIGR00191"/>
    </source>
</evidence>
<dbReference type="InterPro" id="IPR006204">
    <property type="entry name" value="GHMP_kinase_N_dom"/>
</dbReference>
<dbReference type="AlphaFoldDB" id="A0A1L6R990"/>
<dbReference type="Gene3D" id="3.30.230.10">
    <property type="match status" value="1"/>
</dbReference>
<dbReference type="PANTHER" id="PTHR20861">
    <property type="entry name" value="HOMOSERINE/4-DIPHOSPHOCYTIDYL-2-C-METHYL-D-ERYTHRITOL KINASE"/>
    <property type="match status" value="1"/>
</dbReference>
<name>A0A1L6R990_9LACO</name>
<evidence type="ECO:0000256" key="7">
    <source>
        <dbReference type="HAMAP-Rule" id="MF_00384"/>
    </source>
</evidence>
<dbReference type="GO" id="GO:0009088">
    <property type="term" value="P:threonine biosynthetic process"/>
    <property type="evidence" value="ECO:0007669"/>
    <property type="project" value="UniProtKB-UniRule"/>
</dbReference>
<dbReference type="InterPro" id="IPR020568">
    <property type="entry name" value="Ribosomal_Su5_D2-typ_SF"/>
</dbReference>
<dbReference type="NCBIfam" id="TIGR00191">
    <property type="entry name" value="thrB"/>
    <property type="match status" value="1"/>
</dbReference>
<comment type="pathway">
    <text evidence="7">Amino-acid biosynthesis; L-threonine biosynthesis; L-threonine from L-aspartate: step 4/5.</text>
</comment>